<dbReference type="Ensembl" id="ENSAMXT00000026302.2">
    <property type="protein sequence ID" value="ENSAMXP00000026281.2"/>
    <property type="gene ID" value="ENSAMXG00000025577.2"/>
</dbReference>
<comment type="similarity">
    <text evidence="13">Belongs to the G-protein coupled receptor 1 family.</text>
</comment>
<dbReference type="eggNOG" id="KOG3656">
    <property type="taxonomic scope" value="Eukaryota"/>
</dbReference>
<dbReference type="InParanoid" id="W5LT70"/>
<evidence type="ECO:0000256" key="6">
    <source>
        <dbReference type="ARBA" id="ARBA00023040"/>
    </source>
</evidence>
<dbReference type="PRINTS" id="PR00526">
    <property type="entry name" value="FMETLEUPHER"/>
</dbReference>
<dbReference type="FunFam" id="1.20.1070.10:FF:000034">
    <property type="entry name" value="G-protein coupled receptor 1"/>
    <property type="match status" value="1"/>
</dbReference>
<protein>
    <submittedName>
        <fullName evidence="16">Chemerin chemokine-like receptor 1</fullName>
    </submittedName>
</protein>
<evidence type="ECO:0000256" key="10">
    <source>
        <dbReference type="ARBA" id="ARBA00023180"/>
    </source>
</evidence>
<dbReference type="GO" id="GO:0005886">
    <property type="term" value="C:plasma membrane"/>
    <property type="evidence" value="ECO:0007669"/>
    <property type="project" value="UniProtKB-SubCell"/>
</dbReference>
<feature type="transmembrane region" description="Helical" evidence="14">
    <location>
        <begin position="196"/>
        <end position="218"/>
    </location>
</feature>
<name>W5LT70_ASTMX</name>
<feature type="transmembrane region" description="Helical" evidence="14">
    <location>
        <begin position="104"/>
        <end position="133"/>
    </location>
</feature>
<keyword evidence="6 13" id="KW-0297">G-protein coupled receptor</keyword>
<dbReference type="InterPro" id="IPR000276">
    <property type="entry name" value="GPCR_Rhodpsn"/>
</dbReference>
<keyword evidence="7 14" id="KW-0472">Membrane</keyword>
<dbReference type="Gene3D" id="1.20.1070.10">
    <property type="entry name" value="Rhodopsin 7-helix transmembrane proteins"/>
    <property type="match status" value="1"/>
</dbReference>
<evidence type="ECO:0000256" key="8">
    <source>
        <dbReference type="ARBA" id="ARBA00023157"/>
    </source>
</evidence>
<evidence type="ECO:0000256" key="11">
    <source>
        <dbReference type="ARBA" id="ARBA00023224"/>
    </source>
</evidence>
<proteinExistence type="inferred from homology"/>
<dbReference type="GO" id="GO:0004875">
    <property type="term" value="F:complement receptor activity"/>
    <property type="evidence" value="ECO:0007669"/>
    <property type="project" value="TreeGrafter"/>
</dbReference>
<dbReference type="PROSITE" id="PS50262">
    <property type="entry name" value="G_PROTEIN_RECEP_F1_2"/>
    <property type="match status" value="1"/>
</dbReference>
<keyword evidence="10" id="KW-0325">Glycoprotein</keyword>
<dbReference type="SUPFAM" id="SSF81321">
    <property type="entry name" value="Family A G protein-coupled receptor-like"/>
    <property type="match status" value="1"/>
</dbReference>
<dbReference type="InterPro" id="IPR017452">
    <property type="entry name" value="GPCR_Rhodpsn_7TM"/>
</dbReference>
<comment type="similarity">
    <text evidence="12">Belongs to the chemokine-like receptor (CMKLR) family.</text>
</comment>
<evidence type="ECO:0000256" key="5">
    <source>
        <dbReference type="ARBA" id="ARBA00022989"/>
    </source>
</evidence>
<keyword evidence="3" id="KW-0145">Chemotaxis</keyword>
<evidence type="ECO:0000256" key="4">
    <source>
        <dbReference type="ARBA" id="ARBA00022692"/>
    </source>
</evidence>
<keyword evidence="9 13" id="KW-0675">Receptor</keyword>
<feature type="transmembrane region" description="Helical" evidence="14">
    <location>
        <begin position="267"/>
        <end position="286"/>
    </location>
</feature>
<evidence type="ECO:0000256" key="3">
    <source>
        <dbReference type="ARBA" id="ARBA00022500"/>
    </source>
</evidence>
<feature type="transmembrane region" description="Helical" evidence="14">
    <location>
        <begin position="230"/>
        <end position="247"/>
    </location>
</feature>
<reference evidence="17" key="2">
    <citation type="journal article" date="2014" name="Nat. Commun.">
        <title>The cavefish genome reveals candidate genes for eye loss.</title>
        <authorList>
            <person name="McGaugh S.E."/>
            <person name="Gross J.B."/>
            <person name="Aken B."/>
            <person name="Blin M."/>
            <person name="Borowsky R."/>
            <person name="Chalopin D."/>
            <person name="Hinaux H."/>
            <person name="Jeffery W.R."/>
            <person name="Keene A."/>
            <person name="Ma L."/>
            <person name="Minx P."/>
            <person name="Murphy D."/>
            <person name="O'Quin K.E."/>
            <person name="Retaux S."/>
            <person name="Rohner N."/>
            <person name="Searle S.M."/>
            <person name="Stahl B.A."/>
            <person name="Tabin C."/>
            <person name="Volff J.N."/>
            <person name="Yoshizawa M."/>
            <person name="Warren W.C."/>
        </authorList>
    </citation>
    <scope>NUCLEOTIDE SEQUENCE [LARGE SCALE GENOMIC DNA]</scope>
    <source>
        <strain evidence="17">female</strain>
    </source>
</reference>
<dbReference type="PROSITE" id="PS00237">
    <property type="entry name" value="G_PROTEIN_RECEP_F1_1"/>
    <property type="match status" value="1"/>
</dbReference>
<evidence type="ECO:0000313" key="16">
    <source>
        <dbReference type="Ensembl" id="ENSAMXP00000026281.2"/>
    </source>
</evidence>
<dbReference type="Pfam" id="PF00001">
    <property type="entry name" value="7tm_1"/>
    <property type="match status" value="1"/>
</dbReference>
<feature type="transmembrane region" description="Helical" evidence="14">
    <location>
        <begin position="65"/>
        <end position="84"/>
    </location>
</feature>
<evidence type="ECO:0000313" key="17">
    <source>
        <dbReference type="Proteomes" id="UP000018467"/>
    </source>
</evidence>
<dbReference type="InterPro" id="IPR000826">
    <property type="entry name" value="Formyl_rcpt-rel"/>
</dbReference>
<dbReference type="PANTHER" id="PTHR24225:SF0">
    <property type="entry name" value="N-FORMYL PEPTIDE RECEPTOR 2"/>
    <property type="match status" value="1"/>
</dbReference>
<evidence type="ECO:0000256" key="2">
    <source>
        <dbReference type="ARBA" id="ARBA00022475"/>
    </source>
</evidence>
<dbReference type="GeneTree" id="ENSGT01020000230438"/>
<dbReference type="GO" id="GO:0004930">
    <property type="term" value="F:G protein-coupled receptor activity"/>
    <property type="evidence" value="ECO:0007669"/>
    <property type="project" value="UniProtKB-KW"/>
</dbReference>
<reference evidence="16" key="4">
    <citation type="submission" date="2025-09" db="UniProtKB">
        <authorList>
            <consortium name="Ensembl"/>
        </authorList>
    </citation>
    <scope>IDENTIFICATION</scope>
</reference>
<keyword evidence="4 13" id="KW-0812">Transmembrane</keyword>
<comment type="subcellular location">
    <subcellularLocation>
        <location evidence="1">Cell membrane</location>
        <topology evidence="1">Multi-pass membrane protein</topology>
    </subcellularLocation>
</comment>
<evidence type="ECO:0000256" key="12">
    <source>
        <dbReference type="ARBA" id="ARBA00025736"/>
    </source>
</evidence>
<evidence type="ECO:0000259" key="15">
    <source>
        <dbReference type="PROSITE" id="PS50262"/>
    </source>
</evidence>
<feature type="transmembrane region" description="Helical" evidence="14">
    <location>
        <begin position="26"/>
        <end position="53"/>
    </location>
</feature>
<feature type="transmembrane region" description="Helical" evidence="14">
    <location>
        <begin position="145"/>
        <end position="164"/>
    </location>
</feature>
<evidence type="ECO:0000256" key="1">
    <source>
        <dbReference type="ARBA" id="ARBA00004651"/>
    </source>
</evidence>
<evidence type="ECO:0000256" key="13">
    <source>
        <dbReference type="RuleBase" id="RU000688"/>
    </source>
</evidence>
<dbReference type="SMART" id="SM01381">
    <property type="entry name" value="7TM_GPCR_Srsx"/>
    <property type="match status" value="1"/>
</dbReference>
<reference evidence="17" key="1">
    <citation type="submission" date="2013-03" db="EMBL/GenBank/DDBJ databases">
        <authorList>
            <person name="Jeffery W."/>
            <person name="Warren W."/>
            <person name="Wilson R.K."/>
        </authorList>
    </citation>
    <scope>NUCLEOTIDE SEQUENCE</scope>
    <source>
        <strain evidence="17">female</strain>
    </source>
</reference>
<keyword evidence="5 14" id="KW-1133">Transmembrane helix</keyword>
<dbReference type="PRINTS" id="PR00237">
    <property type="entry name" value="GPCRRHODOPSN"/>
</dbReference>
<feature type="domain" description="G-protein coupled receptors family 1 profile" evidence="15">
    <location>
        <begin position="45"/>
        <end position="286"/>
    </location>
</feature>
<keyword evidence="2" id="KW-1003">Cell membrane</keyword>
<dbReference type="GO" id="GO:0007200">
    <property type="term" value="P:phospholipase C-activating G protein-coupled receptor signaling pathway"/>
    <property type="evidence" value="ECO:0007669"/>
    <property type="project" value="TreeGrafter"/>
</dbReference>
<dbReference type="GO" id="GO:0006954">
    <property type="term" value="P:inflammatory response"/>
    <property type="evidence" value="ECO:0007669"/>
    <property type="project" value="TreeGrafter"/>
</dbReference>
<reference evidence="16" key="3">
    <citation type="submission" date="2025-08" db="UniProtKB">
        <authorList>
            <consortium name="Ensembl"/>
        </authorList>
    </citation>
    <scope>IDENTIFICATION</scope>
</reference>
<dbReference type="PANTHER" id="PTHR24225">
    <property type="entry name" value="CHEMOTACTIC RECEPTOR"/>
    <property type="match status" value="1"/>
</dbReference>
<dbReference type="HOGENOM" id="CLU_009579_8_0_1"/>
<evidence type="ECO:0000256" key="7">
    <source>
        <dbReference type="ARBA" id="ARBA00023136"/>
    </source>
</evidence>
<accession>W5LT70</accession>
<evidence type="ECO:0000256" key="14">
    <source>
        <dbReference type="SAM" id="Phobius"/>
    </source>
</evidence>
<dbReference type="GO" id="GO:0007204">
    <property type="term" value="P:positive regulation of cytosolic calcium ion concentration"/>
    <property type="evidence" value="ECO:0007669"/>
    <property type="project" value="TreeGrafter"/>
</dbReference>
<dbReference type="OrthoDB" id="10015690at2759"/>
<keyword evidence="17" id="KW-1185">Reference proteome</keyword>
<evidence type="ECO:0000256" key="9">
    <source>
        <dbReference type="ARBA" id="ARBA00023170"/>
    </source>
</evidence>
<dbReference type="GO" id="GO:0006935">
    <property type="term" value="P:chemotaxis"/>
    <property type="evidence" value="ECO:0007669"/>
    <property type="project" value="UniProtKB-KW"/>
</dbReference>
<keyword evidence="8" id="KW-1015">Disulfide bond</keyword>
<organism evidence="16 17">
    <name type="scientific">Astyanax mexicanus</name>
    <name type="common">Blind cave fish</name>
    <name type="synonym">Astyanax fasciatus mexicanus</name>
    <dbReference type="NCBI Taxonomy" id="7994"/>
    <lineage>
        <taxon>Eukaryota</taxon>
        <taxon>Metazoa</taxon>
        <taxon>Chordata</taxon>
        <taxon>Craniata</taxon>
        <taxon>Vertebrata</taxon>
        <taxon>Euteleostomi</taxon>
        <taxon>Actinopterygii</taxon>
        <taxon>Neopterygii</taxon>
        <taxon>Teleostei</taxon>
        <taxon>Ostariophysi</taxon>
        <taxon>Characiformes</taxon>
        <taxon>Characoidei</taxon>
        <taxon>Acestrorhamphidae</taxon>
        <taxon>Acestrorhamphinae</taxon>
        <taxon>Astyanax</taxon>
    </lineage>
</organism>
<keyword evidence="11 13" id="KW-0807">Transducer</keyword>
<dbReference type="Proteomes" id="UP000018467">
    <property type="component" value="Unassembled WGS sequence"/>
</dbReference>
<sequence length="345" mass="39674">MSLETQYPVSENYTTPNMAPADGNNILFVLFAVSNFIIFILGVVGNAVVIWIAGFKLKRSVNTTWYLSLAISDLMLCFFLPFGVMDMVRNEWAFGFFMCKFWSFFMSLNMFSSVFLLVIISVDRCVVVVFPVWAQNKRTIRKASVVVVVMWMTAGLLSTPAAVFHDVLSDDHNHSKFCFYSYMIDQNHFAEVAGEFIFGFVVPILIVVICYVLIIQKLKTNQSARFKKPFKIMTMLITVFLICWLPYHTVALNDLNYEKYESFLPTGYVFVIILASANSCLNPYLYAFMGQDFKRQCFALLSKIENTRCPRSLHTPCTAPHSVLSSDVNDVQCYREERDIQEKWF</sequence>
<dbReference type="AlphaFoldDB" id="W5LT70"/>